<dbReference type="InterPro" id="IPR029058">
    <property type="entry name" value="AB_hydrolase_fold"/>
</dbReference>
<dbReference type="InterPro" id="IPR051321">
    <property type="entry name" value="PHA/PHB_synthase"/>
</dbReference>
<dbReference type="Pfam" id="PF06850">
    <property type="entry name" value="PHB_depo_C"/>
    <property type="match status" value="1"/>
</dbReference>
<feature type="region of interest" description="Disordered" evidence="1">
    <location>
        <begin position="409"/>
        <end position="428"/>
    </location>
</feature>
<dbReference type="InterPro" id="IPR010915">
    <property type="entry name" value="PHB_depoly_PhaZ"/>
</dbReference>
<reference evidence="3 4" key="1">
    <citation type="submission" date="2020-09" db="EMBL/GenBank/DDBJ databases">
        <title>Roseomonas.</title>
        <authorList>
            <person name="Zhu W."/>
        </authorList>
    </citation>
    <scope>NUCLEOTIDE SEQUENCE [LARGE SCALE GENOMIC DNA]</scope>
    <source>
        <strain evidence="3 4">573</strain>
    </source>
</reference>
<feature type="domain" description="PHB de-polymerase C-terminal" evidence="2">
    <location>
        <begin position="203"/>
        <end position="401"/>
    </location>
</feature>
<sequence>MYYQLYQNQADFMAPIRAAAQGMGGVLRQFDNGGPESFGVRQWRASLELLASTGLTHKRPPFGFTTVQVGNAEVAVEEEVVASTPFGNLLHFKKDVAVAQPKLLVVAPMSGHFATLLRGTVQVLLPENDVYITDWANARDIAPAAGRFGMDEFIDHVIQFQHVLGPDSHVLAVCQPAIPVLAAVAVMAEDRDPATPASMTLMAGPIDTRINPTEVNRLAMEHEIDWFERNLVDAVPWRFAGAGRKVYPGIAQLSAFISMNVERHSRAFGDYYRNIVGGDSVRAEAHRKFYDEYLAVMDLPAEFYLETVQQVFQDHDLALGRMTYRGRPVRPEAITGTRLLTVEAGRDDICSVGQTEAAATLCSNLPAAMKHHHLQADVGHYGVFNGRRWASEIYPLVRQVIVPGCEPATPPAEKQLAVPKPVDGVAPA</sequence>
<evidence type="ECO:0000313" key="3">
    <source>
        <dbReference type="EMBL" id="MBO1077659.1"/>
    </source>
</evidence>
<protein>
    <submittedName>
        <fullName evidence="3">Polyhydroxyalkanoate depolymerase</fullName>
    </submittedName>
</protein>
<dbReference type="PANTHER" id="PTHR36837">
    <property type="entry name" value="POLY(3-HYDROXYALKANOATE) POLYMERASE SUBUNIT PHAC"/>
    <property type="match status" value="1"/>
</dbReference>
<dbReference type="PIRSF" id="PIRSF020818">
    <property type="entry name" value="PHB_depoly_PhaZ"/>
    <property type="match status" value="1"/>
</dbReference>
<evidence type="ECO:0000259" key="2">
    <source>
        <dbReference type="Pfam" id="PF06850"/>
    </source>
</evidence>
<dbReference type="InterPro" id="IPR009656">
    <property type="entry name" value="PHB_depo_C"/>
</dbReference>
<accession>A0ABS3KJM8</accession>
<evidence type="ECO:0000256" key="1">
    <source>
        <dbReference type="SAM" id="MobiDB-lite"/>
    </source>
</evidence>
<evidence type="ECO:0000313" key="4">
    <source>
        <dbReference type="Proteomes" id="UP001518989"/>
    </source>
</evidence>
<gene>
    <name evidence="3" type="ORF">IAI61_01350</name>
</gene>
<dbReference type="Proteomes" id="UP001518989">
    <property type="component" value="Unassembled WGS sequence"/>
</dbReference>
<dbReference type="RefSeq" id="WP_207415073.1">
    <property type="nucleotide sequence ID" value="NZ_CP061177.1"/>
</dbReference>
<dbReference type="SUPFAM" id="SSF53474">
    <property type="entry name" value="alpha/beta-Hydrolases"/>
    <property type="match status" value="1"/>
</dbReference>
<dbReference type="EMBL" id="JACTNG010000001">
    <property type="protein sequence ID" value="MBO1077659.1"/>
    <property type="molecule type" value="Genomic_DNA"/>
</dbReference>
<dbReference type="NCBIfam" id="TIGR01849">
    <property type="entry name" value="PHB_depoly_PhaZ"/>
    <property type="match status" value="1"/>
</dbReference>
<keyword evidence="4" id="KW-1185">Reference proteome</keyword>
<dbReference type="PANTHER" id="PTHR36837:SF4">
    <property type="entry name" value="BLR0908 PROTEIN"/>
    <property type="match status" value="1"/>
</dbReference>
<comment type="caution">
    <text evidence="3">The sequence shown here is derived from an EMBL/GenBank/DDBJ whole genome shotgun (WGS) entry which is preliminary data.</text>
</comment>
<organism evidence="3 4">
    <name type="scientific">Roseomonas haemaphysalidis</name>
    <dbReference type="NCBI Taxonomy" id="2768162"/>
    <lineage>
        <taxon>Bacteria</taxon>
        <taxon>Pseudomonadati</taxon>
        <taxon>Pseudomonadota</taxon>
        <taxon>Alphaproteobacteria</taxon>
        <taxon>Acetobacterales</taxon>
        <taxon>Roseomonadaceae</taxon>
        <taxon>Roseomonas</taxon>
    </lineage>
</organism>
<proteinExistence type="predicted"/>
<name>A0ABS3KJM8_9PROT</name>